<comment type="caution">
    <text evidence="3">The sequence shown here is derived from an EMBL/GenBank/DDBJ whole genome shotgun (WGS) entry which is preliminary data.</text>
</comment>
<name>A0ABD2LWL3_9BILA</name>
<keyword evidence="2" id="KW-0812">Transmembrane</keyword>
<evidence type="ECO:0000256" key="2">
    <source>
        <dbReference type="SAM" id="Phobius"/>
    </source>
</evidence>
<accession>A0ABD2LWL3</accession>
<feature type="transmembrane region" description="Helical" evidence="2">
    <location>
        <begin position="74"/>
        <end position="95"/>
    </location>
</feature>
<proteinExistence type="predicted"/>
<keyword evidence="2" id="KW-1133">Transmembrane helix</keyword>
<keyword evidence="2" id="KW-0472">Membrane</keyword>
<sequence>METELRRKKWTTNGPKEKHKTEQNIGRGNDEKSGEWGTFYWDKTFGGGKGKGKGRISNGTRGQSTLLPFPQPMIFSLAFVPQLIVSLLLLLLSIWPPSAHPNIVIKVAHLQPNNPSIINEPQVAHETMSLYYSTGDGSMPQDMPKCGFDGHLCDYTLIYILFGSKAANGAKAFRKERMLYEMIWRIPREQVRLLEQRSKTKSMSIRSRSQESHSYDESIGSKANSRLLAKQALANGVKCAFKRYQQNRSISFNKFYGICFNQQKGSLEDVLFNAELKIGRNFQVSFTKDVVKVCKWAKLKRF</sequence>
<dbReference type="Proteomes" id="UP001620626">
    <property type="component" value="Unassembled WGS sequence"/>
</dbReference>
<feature type="compositionally biased region" description="Basic and acidic residues" evidence="1">
    <location>
        <begin position="15"/>
        <end position="32"/>
    </location>
</feature>
<dbReference type="EMBL" id="JBICBT010000258">
    <property type="protein sequence ID" value="KAL3118990.1"/>
    <property type="molecule type" value="Genomic_DNA"/>
</dbReference>
<feature type="compositionally biased region" description="Basic residues" evidence="1">
    <location>
        <begin position="1"/>
        <end position="10"/>
    </location>
</feature>
<evidence type="ECO:0000313" key="3">
    <source>
        <dbReference type="EMBL" id="KAL3118990.1"/>
    </source>
</evidence>
<protein>
    <submittedName>
        <fullName evidence="3">Uncharacterized protein</fullName>
    </submittedName>
</protein>
<gene>
    <name evidence="3" type="ORF">niasHT_003773</name>
</gene>
<evidence type="ECO:0000256" key="1">
    <source>
        <dbReference type="SAM" id="MobiDB-lite"/>
    </source>
</evidence>
<evidence type="ECO:0000313" key="4">
    <source>
        <dbReference type="Proteomes" id="UP001620626"/>
    </source>
</evidence>
<feature type="region of interest" description="Disordered" evidence="1">
    <location>
        <begin position="1"/>
        <end position="32"/>
    </location>
</feature>
<dbReference type="AlphaFoldDB" id="A0ABD2LWL3"/>
<organism evidence="3 4">
    <name type="scientific">Heterodera trifolii</name>
    <dbReference type="NCBI Taxonomy" id="157864"/>
    <lineage>
        <taxon>Eukaryota</taxon>
        <taxon>Metazoa</taxon>
        <taxon>Ecdysozoa</taxon>
        <taxon>Nematoda</taxon>
        <taxon>Chromadorea</taxon>
        <taxon>Rhabditida</taxon>
        <taxon>Tylenchina</taxon>
        <taxon>Tylenchomorpha</taxon>
        <taxon>Tylenchoidea</taxon>
        <taxon>Heteroderidae</taxon>
        <taxon>Heteroderinae</taxon>
        <taxon>Heterodera</taxon>
    </lineage>
</organism>
<reference evidence="3 4" key="1">
    <citation type="submission" date="2024-10" db="EMBL/GenBank/DDBJ databases">
        <authorList>
            <person name="Kim D."/>
        </authorList>
    </citation>
    <scope>NUCLEOTIDE SEQUENCE [LARGE SCALE GENOMIC DNA]</scope>
    <source>
        <strain evidence="3">BH-2024</strain>
    </source>
</reference>
<keyword evidence="4" id="KW-1185">Reference proteome</keyword>